<dbReference type="PANTHER" id="PTHR43798:SF31">
    <property type="entry name" value="AB HYDROLASE SUPERFAMILY PROTEIN YCLE"/>
    <property type="match status" value="1"/>
</dbReference>
<reference evidence="3 4" key="1">
    <citation type="submission" date="2019-12" db="EMBL/GenBank/DDBJ databases">
        <authorList>
            <person name="Li M."/>
        </authorList>
    </citation>
    <scope>NUCLEOTIDE SEQUENCE [LARGE SCALE GENOMIC DNA]</scope>
    <source>
        <strain evidence="3 4">GBMRC 2046</strain>
    </source>
</reference>
<evidence type="ECO:0000313" key="4">
    <source>
        <dbReference type="Proteomes" id="UP000433101"/>
    </source>
</evidence>
<evidence type="ECO:0000259" key="2">
    <source>
        <dbReference type="Pfam" id="PF00561"/>
    </source>
</evidence>
<keyword evidence="4" id="KW-1185">Reference proteome</keyword>
<gene>
    <name evidence="3" type="ORF">GR183_19820</name>
</gene>
<evidence type="ECO:0000256" key="1">
    <source>
        <dbReference type="ARBA" id="ARBA00022801"/>
    </source>
</evidence>
<dbReference type="InterPro" id="IPR029058">
    <property type="entry name" value="AB_hydrolase_fold"/>
</dbReference>
<accession>A0A7X3LY08</accession>
<dbReference type="Pfam" id="PF00561">
    <property type="entry name" value="Abhydrolase_1"/>
    <property type="match status" value="1"/>
</dbReference>
<organism evidence="3 4">
    <name type="scientific">Stappia sediminis</name>
    <dbReference type="NCBI Taxonomy" id="2692190"/>
    <lineage>
        <taxon>Bacteria</taxon>
        <taxon>Pseudomonadati</taxon>
        <taxon>Pseudomonadota</taxon>
        <taxon>Alphaproteobacteria</taxon>
        <taxon>Hyphomicrobiales</taxon>
        <taxon>Stappiaceae</taxon>
        <taxon>Stappia</taxon>
    </lineage>
</organism>
<dbReference type="Proteomes" id="UP000433101">
    <property type="component" value="Unassembled WGS sequence"/>
</dbReference>
<dbReference type="SUPFAM" id="SSF53474">
    <property type="entry name" value="alpha/beta-Hydrolases"/>
    <property type="match status" value="1"/>
</dbReference>
<dbReference type="PANTHER" id="PTHR43798">
    <property type="entry name" value="MONOACYLGLYCEROL LIPASE"/>
    <property type="match status" value="1"/>
</dbReference>
<evidence type="ECO:0000313" key="3">
    <source>
        <dbReference type="EMBL" id="MXN67163.1"/>
    </source>
</evidence>
<dbReference type="GO" id="GO:0016020">
    <property type="term" value="C:membrane"/>
    <property type="evidence" value="ECO:0007669"/>
    <property type="project" value="TreeGrafter"/>
</dbReference>
<dbReference type="InterPro" id="IPR050266">
    <property type="entry name" value="AB_hydrolase_sf"/>
</dbReference>
<feature type="domain" description="AB hydrolase-1" evidence="2">
    <location>
        <begin position="33"/>
        <end position="131"/>
    </location>
</feature>
<dbReference type="GO" id="GO:0016787">
    <property type="term" value="F:hydrolase activity"/>
    <property type="evidence" value="ECO:0007669"/>
    <property type="project" value="UniProtKB-KW"/>
</dbReference>
<protein>
    <submittedName>
        <fullName evidence="3">Alpha/beta fold hydrolase</fullName>
    </submittedName>
</protein>
<name>A0A7X3LY08_9HYPH</name>
<sequence length="198" mass="22429">MIWGKDVLNDHRRDVRTNDGVRLSVIDIGHGQPLLILPAWSNAAIEYWRQIDDFARDHRVIAVDMRGHGASEKCGHGYRVSRLAADLDGLLRELDVTDAIVMGHSMGCSVIWAYIDLFGPGKLARLILVDQAATQLIQPWWSQQERLDYGCRNTIGDIFDLCADLTGSAGEQKTRELFLGFSRRVSPLRRPRRSCRRC</sequence>
<dbReference type="RefSeq" id="WP_160777395.1">
    <property type="nucleotide sequence ID" value="NZ_WUMV01000009.1"/>
</dbReference>
<dbReference type="InterPro" id="IPR000073">
    <property type="entry name" value="AB_hydrolase_1"/>
</dbReference>
<dbReference type="EMBL" id="WUMV01000009">
    <property type="protein sequence ID" value="MXN67163.1"/>
    <property type="molecule type" value="Genomic_DNA"/>
</dbReference>
<dbReference type="Gene3D" id="3.40.50.1820">
    <property type="entry name" value="alpha/beta hydrolase"/>
    <property type="match status" value="1"/>
</dbReference>
<dbReference type="AlphaFoldDB" id="A0A7X3LY08"/>
<proteinExistence type="predicted"/>
<keyword evidence="1 3" id="KW-0378">Hydrolase</keyword>
<comment type="caution">
    <text evidence="3">The sequence shown here is derived from an EMBL/GenBank/DDBJ whole genome shotgun (WGS) entry which is preliminary data.</text>
</comment>